<dbReference type="SUPFAM" id="SSF52833">
    <property type="entry name" value="Thioredoxin-like"/>
    <property type="match status" value="1"/>
</dbReference>
<feature type="binding site" evidence="3">
    <location>
        <position position="89"/>
    </location>
    <ligand>
        <name>Cu cation</name>
        <dbReference type="ChEBI" id="CHEBI:23378"/>
    </ligand>
</feature>
<dbReference type="RefSeq" id="WP_083725649.1">
    <property type="nucleotide sequence ID" value="NZ_FOUD01000011.1"/>
</dbReference>
<evidence type="ECO:0000256" key="3">
    <source>
        <dbReference type="PIRSR" id="PIRSR603782-1"/>
    </source>
</evidence>
<evidence type="ECO:0000256" key="2">
    <source>
        <dbReference type="ARBA" id="ARBA00023008"/>
    </source>
</evidence>
<dbReference type="STRING" id="254161.SAMN05216256_11161"/>
<comment type="similarity">
    <text evidence="1">Belongs to the SCO1/2 family.</text>
</comment>
<dbReference type="PROSITE" id="PS51352">
    <property type="entry name" value="THIOREDOXIN_2"/>
    <property type="match status" value="1"/>
</dbReference>
<dbReference type="PANTHER" id="PTHR12151">
    <property type="entry name" value="ELECTRON TRANSPORT PROTIN SCO1/SENC FAMILY MEMBER"/>
    <property type="match status" value="1"/>
</dbReference>
<dbReference type="InterPro" id="IPR036249">
    <property type="entry name" value="Thioredoxin-like_sf"/>
</dbReference>
<dbReference type="Pfam" id="PF02630">
    <property type="entry name" value="SCO1-SenC"/>
    <property type="match status" value="1"/>
</dbReference>
<evidence type="ECO:0000256" key="1">
    <source>
        <dbReference type="ARBA" id="ARBA00010996"/>
    </source>
</evidence>
<dbReference type="CDD" id="cd02968">
    <property type="entry name" value="SCO"/>
    <property type="match status" value="1"/>
</dbReference>
<keyword evidence="4" id="KW-1015">Disulfide bond</keyword>
<keyword evidence="2 3" id="KW-0186">Copper</keyword>
<evidence type="ECO:0000256" key="4">
    <source>
        <dbReference type="PIRSR" id="PIRSR603782-2"/>
    </source>
</evidence>
<evidence type="ECO:0000259" key="5">
    <source>
        <dbReference type="PROSITE" id="PS51352"/>
    </source>
</evidence>
<sequence length="211" mass="23023">MALTGVQKTVLVCVASIALVVGAVVNKVTRPAPLDRNALQQAGVYLFDSPRALPEVSLRSAADQPWGLDDLNGQWDLLFFGYTFCPDICPTTLAELRQLMQKLPEETRGQLQVTLASVDPNRDTPEQLASYLNFFNAGFAGATGDSDQLATLAKALSVAYIEPDTSSENYLVDHSGQVVIVDPQGRYVGFIRPPLNTDQLAQWLPRIMAEE</sequence>
<proteinExistence type="inferred from homology"/>
<dbReference type="Gene3D" id="3.40.30.10">
    <property type="entry name" value="Glutaredoxin"/>
    <property type="match status" value="1"/>
</dbReference>
<reference evidence="6 7" key="1">
    <citation type="submission" date="2017-01" db="EMBL/GenBank/DDBJ databases">
        <title>Draft genome sequence of Pseudomonas pachastrellae type strain CCUG 46540T from a deep sea.</title>
        <authorList>
            <person name="Gomila M."/>
            <person name="Mulet M."/>
            <person name="Lalucat J."/>
            <person name="Garcia-Valdes E."/>
        </authorList>
    </citation>
    <scope>NUCLEOTIDE SEQUENCE [LARGE SCALE GENOMIC DNA]</scope>
    <source>
        <strain evidence="6 7">CCUG 46540</strain>
    </source>
</reference>
<comment type="caution">
    <text evidence="6">The sequence shown here is derived from an EMBL/GenBank/DDBJ whole genome shotgun (WGS) entry which is preliminary data.</text>
</comment>
<gene>
    <name evidence="6" type="ORF">BXT89_05815</name>
</gene>
<keyword evidence="3" id="KW-0479">Metal-binding</keyword>
<evidence type="ECO:0000313" key="6">
    <source>
        <dbReference type="EMBL" id="ONM44840.1"/>
    </source>
</evidence>
<feature type="disulfide bond" description="Redox-active" evidence="4">
    <location>
        <begin position="85"/>
        <end position="89"/>
    </location>
</feature>
<protein>
    <submittedName>
        <fullName evidence="6">Cytochrome c oxidase assembly protein</fullName>
    </submittedName>
</protein>
<dbReference type="GO" id="GO:0046872">
    <property type="term" value="F:metal ion binding"/>
    <property type="evidence" value="ECO:0007669"/>
    <property type="project" value="UniProtKB-KW"/>
</dbReference>
<feature type="binding site" evidence="3">
    <location>
        <position position="85"/>
    </location>
    <ligand>
        <name>Cu cation</name>
        <dbReference type="ChEBI" id="CHEBI:23378"/>
    </ligand>
</feature>
<dbReference type="OrthoDB" id="9790194at2"/>
<feature type="domain" description="Thioredoxin" evidence="5">
    <location>
        <begin position="47"/>
        <end position="209"/>
    </location>
</feature>
<name>A0A1S8DJQ1_9GAMM</name>
<dbReference type="Proteomes" id="UP000242847">
    <property type="component" value="Unassembled WGS sequence"/>
</dbReference>
<dbReference type="AlphaFoldDB" id="A0A1S8DJQ1"/>
<organism evidence="6 7">
    <name type="scientific">Halopseudomonas pachastrellae</name>
    <dbReference type="NCBI Taxonomy" id="254161"/>
    <lineage>
        <taxon>Bacteria</taxon>
        <taxon>Pseudomonadati</taxon>
        <taxon>Pseudomonadota</taxon>
        <taxon>Gammaproteobacteria</taxon>
        <taxon>Pseudomonadales</taxon>
        <taxon>Pseudomonadaceae</taxon>
        <taxon>Halopseudomonas</taxon>
    </lineage>
</organism>
<dbReference type="InterPro" id="IPR003782">
    <property type="entry name" value="SCO1/SenC"/>
</dbReference>
<evidence type="ECO:0000313" key="7">
    <source>
        <dbReference type="Proteomes" id="UP000242847"/>
    </source>
</evidence>
<dbReference type="PANTHER" id="PTHR12151:SF25">
    <property type="entry name" value="LINALOOL DEHYDRATASE_ISOMERASE DOMAIN-CONTAINING PROTEIN"/>
    <property type="match status" value="1"/>
</dbReference>
<feature type="binding site" evidence="3">
    <location>
        <position position="174"/>
    </location>
    <ligand>
        <name>Cu cation</name>
        <dbReference type="ChEBI" id="CHEBI:23378"/>
    </ligand>
</feature>
<dbReference type="EMBL" id="MUBC01000009">
    <property type="protein sequence ID" value="ONM44840.1"/>
    <property type="molecule type" value="Genomic_DNA"/>
</dbReference>
<dbReference type="InterPro" id="IPR013766">
    <property type="entry name" value="Thioredoxin_domain"/>
</dbReference>
<keyword evidence="7" id="KW-1185">Reference proteome</keyword>
<accession>A0A1S8DJQ1</accession>